<reference evidence="5 6" key="1">
    <citation type="submission" date="2024-09" db="EMBL/GenBank/DDBJ databases">
        <title>Description of Labrys sedimenti sp. nov., isolated from a diclofenac-degrading enrichment culture, and genome-based reclassification of Labrys portucalensis as a later heterotypic synonym of Labrys neptuniae.</title>
        <authorList>
            <person name="Tancsics A."/>
            <person name="Csepanyi A."/>
        </authorList>
    </citation>
    <scope>NUCLEOTIDE SEQUENCE [LARGE SCALE GENOMIC DNA]</scope>
    <source>
        <strain evidence="5 6">LMG 23412</strain>
    </source>
</reference>
<dbReference type="InterPro" id="IPR000551">
    <property type="entry name" value="MerR-type_HTH_dom"/>
</dbReference>
<evidence type="ECO:0000256" key="3">
    <source>
        <dbReference type="SAM" id="MobiDB-lite"/>
    </source>
</evidence>
<dbReference type="InterPro" id="IPR047057">
    <property type="entry name" value="MerR_fam"/>
</dbReference>
<dbReference type="SMART" id="SM00422">
    <property type="entry name" value="HTH_MERR"/>
    <property type="match status" value="1"/>
</dbReference>
<dbReference type="EMBL" id="JBHGPK010000016">
    <property type="protein sequence ID" value="MFC2253146.1"/>
    <property type="molecule type" value="Genomic_DNA"/>
</dbReference>
<organism evidence="5 6">
    <name type="scientific">Labrys neptuniae</name>
    <dbReference type="NCBI Taxonomy" id="376174"/>
    <lineage>
        <taxon>Bacteria</taxon>
        <taxon>Pseudomonadati</taxon>
        <taxon>Pseudomonadota</taxon>
        <taxon>Alphaproteobacteria</taxon>
        <taxon>Hyphomicrobiales</taxon>
        <taxon>Xanthobacteraceae</taxon>
        <taxon>Labrys</taxon>
    </lineage>
</organism>
<proteinExistence type="predicted"/>
<accession>A0ABV6ZLV6</accession>
<feature type="domain" description="HTH merR-type" evidence="4">
    <location>
        <begin position="24"/>
        <end position="91"/>
    </location>
</feature>
<evidence type="ECO:0000256" key="1">
    <source>
        <dbReference type="ARBA" id="ARBA00023125"/>
    </source>
</evidence>
<protein>
    <submittedName>
        <fullName evidence="5">MerR family DNA-binding transcriptional regulator</fullName>
    </submittedName>
</protein>
<dbReference type="RefSeq" id="WP_394313869.1">
    <property type="nucleotide sequence ID" value="NZ_JBHGPK010000016.1"/>
</dbReference>
<dbReference type="PANTHER" id="PTHR30204">
    <property type="entry name" value="REDOX-CYCLING DRUG-SENSING TRANSCRIPTIONAL ACTIVATOR SOXR"/>
    <property type="match status" value="1"/>
</dbReference>
<dbReference type="Pfam" id="PF13411">
    <property type="entry name" value="MerR_1"/>
    <property type="match status" value="1"/>
</dbReference>
<feature type="region of interest" description="Disordered" evidence="3">
    <location>
        <begin position="1"/>
        <end position="21"/>
    </location>
</feature>
<evidence type="ECO:0000313" key="6">
    <source>
        <dbReference type="Proteomes" id="UP001595190"/>
    </source>
</evidence>
<keyword evidence="1 5" id="KW-0238">DNA-binding</keyword>
<sequence length="146" mass="17085">MSLSEMAFAEEATDPRKGGQRKDQFTIHELVTEFEVTSRTLRFYEEKGLLIPTRRGQERIYSRRDRARLKLVLMGKSVGFSLEEVKSMLDLYDLGDGQATQLRVALERFEEKLAELDRRRRDIDHAYAELSHARDIVRGRLGRQQK</sequence>
<evidence type="ECO:0000256" key="2">
    <source>
        <dbReference type="SAM" id="Coils"/>
    </source>
</evidence>
<gene>
    <name evidence="5" type="ORF">ACETRX_26135</name>
</gene>
<dbReference type="Gene3D" id="1.10.1660.10">
    <property type="match status" value="1"/>
</dbReference>
<evidence type="ECO:0000259" key="4">
    <source>
        <dbReference type="PROSITE" id="PS50937"/>
    </source>
</evidence>
<dbReference type="GO" id="GO:0003677">
    <property type="term" value="F:DNA binding"/>
    <property type="evidence" value="ECO:0007669"/>
    <property type="project" value="UniProtKB-KW"/>
</dbReference>
<dbReference type="CDD" id="cd04776">
    <property type="entry name" value="HTH_GnyR"/>
    <property type="match status" value="1"/>
</dbReference>
<name>A0ABV6ZLV6_9HYPH</name>
<dbReference type="InterPro" id="IPR009061">
    <property type="entry name" value="DNA-bd_dom_put_sf"/>
</dbReference>
<dbReference type="SUPFAM" id="SSF46955">
    <property type="entry name" value="Putative DNA-binding domain"/>
    <property type="match status" value="1"/>
</dbReference>
<dbReference type="PROSITE" id="PS50937">
    <property type="entry name" value="HTH_MERR_2"/>
    <property type="match status" value="1"/>
</dbReference>
<evidence type="ECO:0000313" key="5">
    <source>
        <dbReference type="EMBL" id="MFC2253146.1"/>
    </source>
</evidence>
<feature type="coiled-coil region" evidence="2">
    <location>
        <begin position="99"/>
        <end position="126"/>
    </location>
</feature>
<keyword evidence="2" id="KW-0175">Coiled coil</keyword>
<comment type="caution">
    <text evidence="5">The sequence shown here is derived from an EMBL/GenBank/DDBJ whole genome shotgun (WGS) entry which is preliminary data.</text>
</comment>
<dbReference type="Proteomes" id="UP001595190">
    <property type="component" value="Unassembled WGS sequence"/>
</dbReference>
<dbReference type="PANTHER" id="PTHR30204:SF58">
    <property type="entry name" value="HTH-TYPE TRANSCRIPTIONAL REGULATOR YFMP"/>
    <property type="match status" value="1"/>
</dbReference>